<dbReference type="EMBL" id="LN899823">
    <property type="protein sequence ID" value="CUV25739.1"/>
    <property type="molecule type" value="Genomic_DNA"/>
</dbReference>
<evidence type="ECO:0000313" key="2">
    <source>
        <dbReference type="EMBL" id="CUV34197.1"/>
    </source>
</evidence>
<accession>A0A0S4VJQ1</accession>
<dbReference type="EMBL" id="LN899825">
    <property type="protein sequence ID" value="CUV34197.1"/>
    <property type="molecule type" value="Genomic_DNA"/>
</dbReference>
<name>A0A0S4VJQ1_RALSL</name>
<dbReference type="AlphaFoldDB" id="A0A0S4VJQ1"/>
<organism evidence="2">
    <name type="scientific">Ralstonia solanacearum</name>
    <name type="common">Pseudomonas solanacearum</name>
    <dbReference type="NCBI Taxonomy" id="305"/>
    <lineage>
        <taxon>Bacteria</taxon>
        <taxon>Pseudomonadati</taxon>
        <taxon>Pseudomonadota</taxon>
        <taxon>Betaproteobacteria</taxon>
        <taxon>Burkholderiales</taxon>
        <taxon>Burkholderiaceae</taxon>
        <taxon>Ralstonia</taxon>
        <taxon>Ralstonia solanacearum species complex</taxon>
    </lineage>
</organism>
<sequence>MSSTAWLCGCLPSAWPMVSTDSPRLSRDACSARSNPLFSCSITKRTFSRSASDCVTRQIPKFPLIPISHIKIEFLNKRHSQEMSATMPIRHLWMGEYRLMQTQC</sequence>
<protein>
    <submittedName>
        <fullName evidence="2">Uncharacterized protein</fullName>
    </submittedName>
</protein>
<proteinExistence type="predicted"/>
<gene>
    <name evidence="1" type="ORF">RUN1744_v1_1090005</name>
    <name evidence="2" type="ORF">TD1301_v1_830005</name>
</gene>
<reference evidence="2" key="1">
    <citation type="submission" date="2015-10" db="EMBL/GenBank/DDBJ databases">
        <authorList>
            <person name="Gilbert D.G."/>
        </authorList>
    </citation>
    <scope>NUCLEOTIDE SEQUENCE</scope>
    <source>
        <strain evidence="2">Phyl III-seqv23</strain>
    </source>
</reference>
<evidence type="ECO:0000313" key="1">
    <source>
        <dbReference type="EMBL" id="CUV25739.1"/>
    </source>
</evidence>